<dbReference type="EMBL" id="CP096649">
    <property type="protein sequence ID" value="UQK59710.1"/>
    <property type="molecule type" value="Genomic_DNA"/>
</dbReference>
<dbReference type="SUPFAM" id="SSF143548">
    <property type="entry name" value="Serine metabolism enzymes domain"/>
    <property type="match status" value="1"/>
</dbReference>
<evidence type="ECO:0000256" key="3">
    <source>
        <dbReference type="ARBA" id="ARBA00008636"/>
    </source>
</evidence>
<evidence type="ECO:0000256" key="4">
    <source>
        <dbReference type="ARBA" id="ARBA00022432"/>
    </source>
</evidence>
<feature type="domain" description="ACT" evidence="13">
    <location>
        <begin position="149"/>
        <end position="222"/>
    </location>
</feature>
<keyword evidence="15" id="KW-1185">Reference proteome</keyword>
<comment type="cofactor">
    <cofactor evidence="1 12">
        <name>[4Fe-4S] cluster</name>
        <dbReference type="ChEBI" id="CHEBI:49883"/>
    </cofactor>
</comment>
<keyword evidence="4 11" id="KW-0312">Gluconeogenesis</keyword>
<keyword evidence="7 11" id="KW-0408">Iron</keyword>
<accession>A0A9E7IXB3</accession>
<dbReference type="InterPro" id="IPR005131">
    <property type="entry name" value="Ser_deHydtase_bsu"/>
</dbReference>
<dbReference type="InterPro" id="IPR029009">
    <property type="entry name" value="ASB_dom_sf"/>
</dbReference>
<evidence type="ECO:0000256" key="7">
    <source>
        <dbReference type="ARBA" id="ARBA00023004"/>
    </source>
</evidence>
<reference evidence="14" key="1">
    <citation type="submission" date="2022-04" db="EMBL/GenBank/DDBJ databases">
        <title>Complete genome sequences of Ezakiella coagulans and Fenollaria massiliensis.</title>
        <authorList>
            <person name="France M.T."/>
            <person name="Clifford J."/>
            <person name="Narina S."/>
            <person name="Rutt L."/>
            <person name="Ravel J."/>
        </authorList>
    </citation>
    <scope>NUCLEOTIDE SEQUENCE</scope>
    <source>
        <strain evidence="14">C0061C2</strain>
    </source>
</reference>
<dbReference type="KEGG" id="fms:M1R53_03450"/>
<dbReference type="Proteomes" id="UP000831151">
    <property type="component" value="Chromosome"/>
</dbReference>
<evidence type="ECO:0000313" key="14">
    <source>
        <dbReference type="EMBL" id="UQK59710.1"/>
    </source>
</evidence>
<dbReference type="Gene3D" id="3.30.1330.90">
    <property type="entry name" value="D-3-phosphoglycerate dehydrogenase, domain 3"/>
    <property type="match status" value="1"/>
</dbReference>
<keyword evidence="6 11" id="KW-0479">Metal-binding</keyword>
<organism evidence="14 15">
    <name type="scientific">Fenollaria massiliensis</name>
    <dbReference type="NCBI Taxonomy" id="938288"/>
    <lineage>
        <taxon>Bacteria</taxon>
        <taxon>Bacillati</taxon>
        <taxon>Bacillota</taxon>
        <taxon>Clostridia</taxon>
        <taxon>Eubacteriales</taxon>
        <taxon>Fenollaria</taxon>
    </lineage>
</organism>
<evidence type="ECO:0000259" key="13">
    <source>
        <dbReference type="PROSITE" id="PS51671"/>
    </source>
</evidence>
<evidence type="ECO:0000256" key="10">
    <source>
        <dbReference type="ARBA" id="ARBA00049406"/>
    </source>
</evidence>
<evidence type="ECO:0000256" key="8">
    <source>
        <dbReference type="ARBA" id="ARBA00023014"/>
    </source>
</evidence>
<name>A0A9E7IXB3_9FIRM</name>
<evidence type="ECO:0000256" key="11">
    <source>
        <dbReference type="PIRNR" id="PIRNR036692"/>
    </source>
</evidence>
<evidence type="ECO:0000256" key="12">
    <source>
        <dbReference type="RuleBase" id="RU366059"/>
    </source>
</evidence>
<dbReference type="PIRSF" id="PIRSF036692">
    <property type="entry name" value="SDH_B"/>
    <property type="match status" value="1"/>
</dbReference>
<dbReference type="InterPro" id="IPR002912">
    <property type="entry name" value="ACT_dom"/>
</dbReference>
<proteinExistence type="inferred from homology"/>
<dbReference type="PANTHER" id="PTHR30182:SF12">
    <property type="entry name" value="L-SERINE DEHYDRATASE, BETA CHAIN-RELATED"/>
    <property type="match status" value="1"/>
</dbReference>
<dbReference type="SUPFAM" id="SSF55021">
    <property type="entry name" value="ACT-like"/>
    <property type="match status" value="1"/>
</dbReference>
<gene>
    <name evidence="14" type="primary">sdaAB</name>
    <name evidence="14" type="ORF">M1R53_03450</name>
</gene>
<comment type="pathway">
    <text evidence="2 11">Carbohydrate biosynthesis; gluconeogenesis.</text>
</comment>
<evidence type="ECO:0000256" key="5">
    <source>
        <dbReference type="ARBA" id="ARBA00022485"/>
    </source>
</evidence>
<evidence type="ECO:0000256" key="2">
    <source>
        <dbReference type="ARBA" id="ARBA00004742"/>
    </source>
</evidence>
<dbReference type="InterPro" id="IPR051318">
    <property type="entry name" value="Fe-S_L-Ser"/>
</dbReference>
<keyword evidence="9 11" id="KW-0456">Lyase</keyword>
<sequence>MENYNLKSILGPIMIGPSSSHTAGAARLGRIAMKLAPKGFKKVSFYLHGSFRETYKGHGTDKAILAGVMDFFPDSEEIKHSFDIAEERGLEYEFIKSDLGYVHPNTVKMVFHYDDHDDFYVQGSSIGGGSILIKDINGADVEFSGEKPTLVAKYIDKKGIISRITATFAISGMNIADLHVDRTGKVATLICELDSDFDEATINDISRIDDFLFVKYLNPVKEDN</sequence>
<dbReference type="GO" id="GO:0003941">
    <property type="term" value="F:L-serine ammonia-lyase activity"/>
    <property type="evidence" value="ECO:0007669"/>
    <property type="project" value="UniProtKB-UniRule"/>
</dbReference>
<dbReference type="GO" id="GO:0006094">
    <property type="term" value="P:gluconeogenesis"/>
    <property type="evidence" value="ECO:0007669"/>
    <property type="project" value="UniProtKB-UniRule"/>
</dbReference>
<comment type="similarity">
    <text evidence="3 11 12">Belongs to the iron-sulfur dependent L-serine dehydratase family.</text>
</comment>
<keyword evidence="5 11" id="KW-0004">4Fe-4S</keyword>
<comment type="catalytic activity">
    <reaction evidence="10 11 12">
        <text>L-serine = pyruvate + NH4(+)</text>
        <dbReference type="Rhea" id="RHEA:19169"/>
        <dbReference type="ChEBI" id="CHEBI:15361"/>
        <dbReference type="ChEBI" id="CHEBI:28938"/>
        <dbReference type="ChEBI" id="CHEBI:33384"/>
        <dbReference type="EC" id="4.3.1.17"/>
    </reaction>
</comment>
<dbReference type="InterPro" id="IPR045865">
    <property type="entry name" value="ACT-like_dom_sf"/>
</dbReference>
<evidence type="ECO:0000256" key="6">
    <source>
        <dbReference type="ARBA" id="ARBA00022723"/>
    </source>
</evidence>
<dbReference type="PROSITE" id="PS51671">
    <property type="entry name" value="ACT"/>
    <property type="match status" value="1"/>
</dbReference>
<evidence type="ECO:0000313" key="15">
    <source>
        <dbReference type="Proteomes" id="UP000831151"/>
    </source>
</evidence>
<evidence type="ECO:0000256" key="9">
    <source>
        <dbReference type="ARBA" id="ARBA00023239"/>
    </source>
</evidence>
<dbReference type="Gene3D" id="3.30.70.260">
    <property type="match status" value="1"/>
</dbReference>
<dbReference type="InterPro" id="IPR004643">
    <property type="entry name" value="Fe-S_L-Ser_bsu"/>
</dbReference>
<protein>
    <recommendedName>
        <fullName evidence="11">L-serine deaminase</fullName>
    </recommendedName>
</protein>
<dbReference type="Pfam" id="PF03315">
    <property type="entry name" value="SDH_beta"/>
    <property type="match status" value="1"/>
</dbReference>
<dbReference type="NCBIfam" id="TIGR00719">
    <property type="entry name" value="sda_beta"/>
    <property type="match status" value="1"/>
</dbReference>
<dbReference type="RefSeq" id="WP_249243078.1">
    <property type="nucleotide sequence ID" value="NZ_CP096649.1"/>
</dbReference>
<dbReference type="GO" id="GO:0051539">
    <property type="term" value="F:4 iron, 4 sulfur cluster binding"/>
    <property type="evidence" value="ECO:0007669"/>
    <property type="project" value="UniProtKB-UniRule"/>
</dbReference>
<keyword evidence="8 11" id="KW-0411">Iron-sulfur</keyword>
<dbReference type="AlphaFoldDB" id="A0A9E7IXB3"/>
<dbReference type="PANTHER" id="PTHR30182">
    <property type="entry name" value="L-SERINE DEHYDRATASE"/>
    <property type="match status" value="1"/>
</dbReference>
<evidence type="ECO:0000256" key="1">
    <source>
        <dbReference type="ARBA" id="ARBA00001966"/>
    </source>
</evidence>
<dbReference type="GO" id="GO:0046872">
    <property type="term" value="F:metal ion binding"/>
    <property type="evidence" value="ECO:0007669"/>
    <property type="project" value="UniProtKB-UniRule"/>
</dbReference>